<dbReference type="RefSeq" id="WP_085885690.1">
    <property type="nucleotide sequence ID" value="NZ_FWFR01000006.1"/>
</dbReference>
<proteinExistence type="predicted"/>
<organism evidence="1 2">
    <name type="scientific">Oceanibacterium hippocampi</name>
    <dbReference type="NCBI Taxonomy" id="745714"/>
    <lineage>
        <taxon>Bacteria</taxon>
        <taxon>Pseudomonadati</taxon>
        <taxon>Pseudomonadota</taxon>
        <taxon>Alphaproteobacteria</taxon>
        <taxon>Sneathiellales</taxon>
        <taxon>Sneathiellaceae</taxon>
        <taxon>Oceanibacterium</taxon>
    </lineage>
</organism>
<name>A0A1Y5TZA3_9PROT</name>
<evidence type="ECO:0000313" key="1">
    <source>
        <dbReference type="EMBL" id="SLN77267.1"/>
    </source>
</evidence>
<accession>A0A1Y5TZA3</accession>
<dbReference type="EMBL" id="FWFR01000006">
    <property type="protein sequence ID" value="SLN77267.1"/>
    <property type="molecule type" value="Genomic_DNA"/>
</dbReference>
<keyword evidence="2" id="KW-1185">Reference proteome</keyword>
<dbReference type="InParanoid" id="A0A1Y5TZA3"/>
<evidence type="ECO:0000313" key="2">
    <source>
        <dbReference type="Proteomes" id="UP000193200"/>
    </source>
</evidence>
<gene>
    <name evidence="1" type="ORF">OCH7691_04360</name>
</gene>
<dbReference type="Proteomes" id="UP000193200">
    <property type="component" value="Unassembled WGS sequence"/>
</dbReference>
<dbReference type="AlphaFoldDB" id="A0A1Y5TZA3"/>
<sequence>MSAGAHCAALGDDVSYDFVRITYPRARKAYDCRECATGVLPGAVYEKTVYRCPDYHLPGEIETVRVCGSCCARRRAATELVDDEDCWPIEGELDDYIVHHITDRVAFEALAKRYLAQIEAGDWNRPGVAQNRVIAERERSDAGEIMALALESIAKGLARHPELLADGELAGVVTRDRDAANTWRAFAVAGGADA</sequence>
<protein>
    <submittedName>
        <fullName evidence="1">Uncharacterized protein</fullName>
    </submittedName>
</protein>
<reference evidence="1 2" key="1">
    <citation type="submission" date="2017-03" db="EMBL/GenBank/DDBJ databases">
        <authorList>
            <person name="Afonso C.L."/>
            <person name="Miller P.J."/>
            <person name="Scott M.A."/>
            <person name="Spackman E."/>
            <person name="Goraichik I."/>
            <person name="Dimitrov K.M."/>
            <person name="Suarez D.L."/>
            <person name="Swayne D.E."/>
        </authorList>
    </citation>
    <scope>NUCLEOTIDE SEQUENCE [LARGE SCALE GENOMIC DNA]</scope>
    <source>
        <strain evidence="1 2">CECT 7691</strain>
    </source>
</reference>